<dbReference type="RefSeq" id="XP_036371252.1">
    <property type="nucleotide sequence ID" value="XM_036515359.1"/>
</dbReference>
<gene>
    <name evidence="3 4" type="primary">LOC118768581</name>
</gene>
<dbReference type="KEGG" id="osn:118768581"/>
<feature type="chain" id="PRO_5045019899" evidence="1">
    <location>
        <begin position="28"/>
        <end position="221"/>
    </location>
</feature>
<dbReference type="AlphaFoldDB" id="A0A7E6FU96"/>
<proteinExistence type="predicted"/>
<evidence type="ECO:0000313" key="2">
    <source>
        <dbReference type="Proteomes" id="UP000515154"/>
    </source>
</evidence>
<organism evidence="2 3">
    <name type="scientific">Octopus sinensis</name>
    <name type="common">East Asian common octopus</name>
    <dbReference type="NCBI Taxonomy" id="2607531"/>
    <lineage>
        <taxon>Eukaryota</taxon>
        <taxon>Metazoa</taxon>
        <taxon>Spiralia</taxon>
        <taxon>Lophotrochozoa</taxon>
        <taxon>Mollusca</taxon>
        <taxon>Cephalopoda</taxon>
        <taxon>Coleoidea</taxon>
        <taxon>Octopodiformes</taxon>
        <taxon>Octopoda</taxon>
        <taxon>Incirrata</taxon>
        <taxon>Octopodidae</taxon>
        <taxon>Octopus</taxon>
    </lineage>
</organism>
<reference evidence="3 4" key="1">
    <citation type="submission" date="2025-08" db="UniProtKB">
        <authorList>
            <consortium name="RefSeq"/>
        </authorList>
    </citation>
    <scope>IDENTIFICATION</scope>
</reference>
<keyword evidence="1" id="KW-0732">Signal</keyword>
<name>A0A7E6FU96_9MOLL</name>
<evidence type="ECO:0000313" key="4">
    <source>
        <dbReference type="RefSeq" id="XP_036371252.1"/>
    </source>
</evidence>
<keyword evidence="2" id="KW-1185">Reference proteome</keyword>
<protein>
    <submittedName>
        <fullName evidence="3 4">Uncharacterized protein LOC118768581</fullName>
    </submittedName>
</protein>
<evidence type="ECO:0000256" key="1">
    <source>
        <dbReference type="SAM" id="SignalP"/>
    </source>
</evidence>
<evidence type="ECO:0000313" key="3">
    <source>
        <dbReference type="RefSeq" id="XP_036371251.1"/>
    </source>
</evidence>
<dbReference type="Proteomes" id="UP000515154">
    <property type="component" value="Linkage group LG30"/>
</dbReference>
<dbReference type="RefSeq" id="XP_036371251.1">
    <property type="nucleotide sequence ID" value="XM_036515358.1"/>
</dbReference>
<accession>A0A7E6FU96</accession>
<sequence>MFQSAFTRPAAMAVLLLTLTTILVVTSDQELDGYYKRLGTGYSYGYIGTPPTEQFSSTRNLLDCTALAQRSQSQFFTYNKVSHACKNYSPKNIMTVVSTNNKNEISFYRNSKWIKVYAISKGAGSKVYNSFLNIGLPSTWNVDKCNGTFCPNFFRHPFLNFWNNLPIDEVKLVIYKNKTDVVTIIFDGRNTNLQSWFSHEKLKTSPWNDLASATGVQFSIE</sequence>
<feature type="signal peptide" evidence="1">
    <location>
        <begin position="1"/>
        <end position="27"/>
    </location>
</feature>